<sequence>ISKESHLSRNYSRIEQRTEYTSGIRCNHVCCLLLRHLQDRRRHSGGLIRSSATRLHPGRGQPHPTFSYGNLGPCLPRFSLRFIATGRWAQWPGPDPGTIIE</sequence>
<organism evidence="1">
    <name type="scientific">Spongospora subterranea</name>
    <dbReference type="NCBI Taxonomy" id="70186"/>
    <lineage>
        <taxon>Eukaryota</taxon>
        <taxon>Sar</taxon>
        <taxon>Rhizaria</taxon>
        <taxon>Endomyxa</taxon>
        <taxon>Phytomyxea</taxon>
        <taxon>Plasmodiophorida</taxon>
        <taxon>Plasmodiophoridae</taxon>
        <taxon>Spongospora</taxon>
    </lineage>
</organism>
<accession>A0A0H5RD59</accession>
<feature type="non-terminal residue" evidence="1">
    <location>
        <position position="101"/>
    </location>
</feature>
<name>A0A0H5RD59_9EUKA</name>
<dbReference type="EMBL" id="HACM01011095">
    <property type="protein sequence ID" value="CRZ11537.1"/>
    <property type="molecule type" value="Transcribed_RNA"/>
</dbReference>
<reference evidence="1" key="1">
    <citation type="submission" date="2015-04" db="EMBL/GenBank/DDBJ databases">
        <title>The genome sequence of the plant pathogenic Rhizarian Plasmodiophora brassicae reveals insights in its biotrophic life cycle and the origin of chitin synthesis.</title>
        <authorList>
            <person name="Schwelm A."/>
            <person name="Fogelqvist J."/>
            <person name="Knaust A."/>
            <person name="Julke S."/>
            <person name="Lilja T."/>
            <person name="Dhandapani V."/>
            <person name="Bonilla-Rosso G."/>
            <person name="Karlsson M."/>
            <person name="Shevchenko A."/>
            <person name="Choi S.R."/>
            <person name="Kim H.G."/>
            <person name="Park J.Y."/>
            <person name="Lim Y.P."/>
            <person name="Ludwig-Muller J."/>
            <person name="Dixelius C."/>
        </authorList>
    </citation>
    <scope>NUCLEOTIDE SEQUENCE</scope>
    <source>
        <tissue evidence="1">Potato root galls</tissue>
    </source>
</reference>
<dbReference type="AlphaFoldDB" id="A0A0H5RD59"/>
<proteinExistence type="predicted"/>
<protein>
    <submittedName>
        <fullName evidence="1">Uncharacterized protein</fullName>
    </submittedName>
</protein>
<feature type="non-terminal residue" evidence="1">
    <location>
        <position position="1"/>
    </location>
</feature>
<evidence type="ECO:0000313" key="1">
    <source>
        <dbReference type="EMBL" id="CRZ11537.1"/>
    </source>
</evidence>